<comment type="caution">
    <text evidence="1">The sequence shown here is derived from an EMBL/GenBank/DDBJ whole genome shotgun (WGS) entry which is preliminary data.</text>
</comment>
<keyword evidence="2" id="KW-1185">Reference proteome</keyword>
<dbReference type="Proteomes" id="UP000439903">
    <property type="component" value="Unassembled WGS sequence"/>
</dbReference>
<dbReference type="EMBL" id="WTPW01000039">
    <property type="protein sequence ID" value="KAF0555591.1"/>
    <property type="molecule type" value="Genomic_DNA"/>
</dbReference>
<dbReference type="OrthoDB" id="2442001at2759"/>
<reference evidence="1 2" key="1">
    <citation type="journal article" date="2019" name="Environ. Microbiol.">
        <title>At the nexus of three kingdoms: the genome of the mycorrhizal fungus Gigaspora margarita provides insights into plant, endobacterial and fungal interactions.</title>
        <authorList>
            <person name="Venice F."/>
            <person name="Ghignone S."/>
            <person name="Salvioli di Fossalunga A."/>
            <person name="Amselem J."/>
            <person name="Novero M."/>
            <person name="Xianan X."/>
            <person name="Sedzielewska Toro K."/>
            <person name="Morin E."/>
            <person name="Lipzen A."/>
            <person name="Grigoriev I.V."/>
            <person name="Henrissat B."/>
            <person name="Martin F.M."/>
            <person name="Bonfante P."/>
        </authorList>
    </citation>
    <scope>NUCLEOTIDE SEQUENCE [LARGE SCALE GENOMIC DNA]</scope>
    <source>
        <strain evidence="1 2">BEG34</strain>
    </source>
</reference>
<name>A0A8H4B2X0_GIGMA</name>
<dbReference type="AlphaFoldDB" id="A0A8H4B2X0"/>
<evidence type="ECO:0000313" key="1">
    <source>
        <dbReference type="EMBL" id="KAF0555591.1"/>
    </source>
</evidence>
<evidence type="ECO:0000313" key="2">
    <source>
        <dbReference type="Proteomes" id="UP000439903"/>
    </source>
</evidence>
<protein>
    <submittedName>
        <fullName evidence="1">Uncharacterized protein</fullName>
    </submittedName>
</protein>
<gene>
    <name evidence="1" type="ORF">F8M41_016969</name>
</gene>
<proteinExistence type="predicted"/>
<sequence>MYIMNQENQLLLAKLYLEQSSIKSKGFKILTYLENLFIWTLEFLTPLFQHTGAQKATEINIDSTFKTNQERFELFVVNLNCGGYGMPIAYLYFTILNSTEEDLNNLEDTLTLYERELDNNNFITNFDTLIMPFLNEIDRCEEVLQTLYQQKTWTSNNKRLAFWLC</sequence>
<organism evidence="1 2">
    <name type="scientific">Gigaspora margarita</name>
    <dbReference type="NCBI Taxonomy" id="4874"/>
    <lineage>
        <taxon>Eukaryota</taxon>
        <taxon>Fungi</taxon>
        <taxon>Fungi incertae sedis</taxon>
        <taxon>Mucoromycota</taxon>
        <taxon>Glomeromycotina</taxon>
        <taxon>Glomeromycetes</taxon>
        <taxon>Diversisporales</taxon>
        <taxon>Gigasporaceae</taxon>
        <taxon>Gigaspora</taxon>
    </lineage>
</organism>
<accession>A0A8H4B2X0</accession>